<dbReference type="Proteomes" id="UP000250831">
    <property type="component" value="Unassembled WGS sequence"/>
</dbReference>
<keyword evidence="3" id="KW-0378">Hydrolase</keyword>
<keyword evidence="1" id="KW-1133">Transmembrane helix</keyword>
<accession>A0A363NQR4</accession>
<gene>
    <name evidence="3" type="ORF">DCO56_19780</name>
</gene>
<sequence>MNPTNFNLLVLFSFFGIYFGLDQAFFTSVQSWVIGFVHNRALAHMVTYILSLLPLLLGALLLKPKDQDTLVSKFGVNGSPALGIGIAALATLPMFIGYAFRFSLIREPDFNSLVINTFSAGLFEELIFRAYFFGLVYRYTRLGFIPAILATSLVFALLHLYQSQDPMELVLIFMTTFLGSVLFAWLYAEWKFNVWVPVALHILMNLAWMLFNVDENAAGNWYANIFRFLTIALMIVLTVIRAKNSHNGLRVNRKTLWRKV</sequence>
<dbReference type="InterPro" id="IPR003675">
    <property type="entry name" value="Rce1/LyrA-like_dom"/>
</dbReference>
<keyword evidence="1" id="KW-0472">Membrane</keyword>
<feature type="transmembrane region" description="Helical" evidence="1">
    <location>
        <begin position="194"/>
        <end position="213"/>
    </location>
</feature>
<keyword evidence="3" id="KW-0645">Protease</keyword>
<evidence type="ECO:0000259" key="2">
    <source>
        <dbReference type="Pfam" id="PF02517"/>
    </source>
</evidence>
<keyword evidence="3" id="KW-0482">Metalloprotease</keyword>
<evidence type="ECO:0000256" key="1">
    <source>
        <dbReference type="SAM" id="Phobius"/>
    </source>
</evidence>
<dbReference type="EMBL" id="QCXX01000005">
    <property type="protein sequence ID" value="PUV23152.1"/>
    <property type="molecule type" value="Genomic_DNA"/>
</dbReference>
<organism evidence="3 4">
    <name type="scientific">Sphingobacterium athyrii</name>
    <dbReference type="NCBI Taxonomy" id="2152717"/>
    <lineage>
        <taxon>Bacteria</taxon>
        <taxon>Pseudomonadati</taxon>
        <taxon>Bacteroidota</taxon>
        <taxon>Sphingobacteriia</taxon>
        <taxon>Sphingobacteriales</taxon>
        <taxon>Sphingobacteriaceae</taxon>
        <taxon>Sphingobacterium</taxon>
    </lineage>
</organism>
<feature type="transmembrane region" description="Helical" evidence="1">
    <location>
        <begin position="113"/>
        <end position="132"/>
    </location>
</feature>
<reference evidence="3 4" key="1">
    <citation type="submission" date="2018-04" db="EMBL/GenBank/DDBJ databases">
        <title>Sphingobacterium sp. M46 Genome.</title>
        <authorList>
            <person name="Cheng J."/>
            <person name="Li Y."/>
        </authorList>
    </citation>
    <scope>NUCLEOTIDE SEQUENCE [LARGE SCALE GENOMIC DNA]</scope>
    <source>
        <strain evidence="3 4">M46</strain>
    </source>
</reference>
<dbReference type="AlphaFoldDB" id="A0A363NQR4"/>
<keyword evidence="1" id="KW-0812">Transmembrane</keyword>
<feature type="transmembrane region" description="Helical" evidence="1">
    <location>
        <begin position="41"/>
        <end position="62"/>
    </location>
</feature>
<feature type="transmembrane region" description="Helical" evidence="1">
    <location>
        <begin position="169"/>
        <end position="188"/>
    </location>
</feature>
<feature type="transmembrane region" description="Helical" evidence="1">
    <location>
        <begin position="6"/>
        <end position="29"/>
    </location>
</feature>
<protein>
    <submittedName>
        <fullName evidence="3">CPBP family intramembrane metalloprotease</fullName>
    </submittedName>
</protein>
<feature type="domain" description="CAAX prenyl protease 2/Lysostaphin resistance protein A-like" evidence="2">
    <location>
        <begin position="113"/>
        <end position="206"/>
    </location>
</feature>
<dbReference type="OrthoDB" id="6301065at2"/>
<dbReference type="GO" id="GO:0080120">
    <property type="term" value="P:CAAX-box protein maturation"/>
    <property type="evidence" value="ECO:0007669"/>
    <property type="project" value="UniProtKB-ARBA"/>
</dbReference>
<dbReference type="GO" id="GO:0008237">
    <property type="term" value="F:metallopeptidase activity"/>
    <property type="evidence" value="ECO:0007669"/>
    <property type="project" value="UniProtKB-KW"/>
</dbReference>
<keyword evidence="4" id="KW-1185">Reference proteome</keyword>
<proteinExistence type="predicted"/>
<feature type="transmembrane region" description="Helical" evidence="1">
    <location>
        <begin position="225"/>
        <end position="242"/>
    </location>
</feature>
<dbReference type="GO" id="GO:0004175">
    <property type="term" value="F:endopeptidase activity"/>
    <property type="evidence" value="ECO:0007669"/>
    <property type="project" value="UniProtKB-ARBA"/>
</dbReference>
<evidence type="ECO:0000313" key="3">
    <source>
        <dbReference type="EMBL" id="PUV23152.1"/>
    </source>
</evidence>
<dbReference type="RefSeq" id="WP_108635471.1">
    <property type="nucleotide sequence ID" value="NZ_QCXX01000005.1"/>
</dbReference>
<feature type="transmembrane region" description="Helical" evidence="1">
    <location>
        <begin position="144"/>
        <end position="162"/>
    </location>
</feature>
<dbReference type="GO" id="GO:0006508">
    <property type="term" value="P:proteolysis"/>
    <property type="evidence" value="ECO:0007669"/>
    <property type="project" value="UniProtKB-KW"/>
</dbReference>
<name>A0A363NQR4_9SPHI</name>
<feature type="transmembrane region" description="Helical" evidence="1">
    <location>
        <begin position="82"/>
        <end position="101"/>
    </location>
</feature>
<evidence type="ECO:0000313" key="4">
    <source>
        <dbReference type="Proteomes" id="UP000250831"/>
    </source>
</evidence>
<dbReference type="Pfam" id="PF02517">
    <property type="entry name" value="Rce1-like"/>
    <property type="match status" value="1"/>
</dbReference>
<comment type="caution">
    <text evidence="3">The sequence shown here is derived from an EMBL/GenBank/DDBJ whole genome shotgun (WGS) entry which is preliminary data.</text>
</comment>